<dbReference type="Proteomes" id="UP000422232">
    <property type="component" value="Chromosome"/>
</dbReference>
<evidence type="ECO:0000313" key="2">
    <source>
        <dbReference type="Proteomes" id="UP000422232"/>
    </source>
</evidence>
<dbReference type="RefSeq" id="WP_016211391.1">
    <property type="nucleotide sequence ID" value="NZ_CP013773.1"/>
</dbReference>
<dbReference type="GeneID" id="66741450"/>
<proteinExistence type="predicted"/>
<protein>
    <submittedName>
        <fullName evidence="1">Uncharacterized protein</fullName>
    </submittedName>
</protein>
<name>A0A9Q5VCR9_PISSA</name>
<evidence type="ECO:0000313" key="1">
    <source>
        <dbReference type="EMBL" id="QGO06347.1"/>
    </source>
</evidence>
<sequence length="191" mass="21388">MSDFYKECNVSQGFNINLNIHQCFGYINYLRIGELELTADMNTSTSIEGEKSAHVGVISDLFWSETAKVKPITIDFRLSVSNQQKLAEYIQKNNFNSDVLVEFATYDYDPNAKIFYSSLNTDKETLEGNLEVKERGKLGVFVAKVPEEDIPSPANYFSTLSIVANAKEQHLISASSASIKTVLPWGVEILI</sequence>
<keyword evidence="2" id="KW-1185">Reference proteome</keyword>
<dbReference type="EMBL" id="CP038908">
    <property type="protein sequence ID" value="QGO06347.1"/>
    <property type="molecule type" value="Genomic_DNA"/>
</dbReference>
<organism evidence="1 2">
    <name type="scientific">Piscirickettsia salmonis</name>
    <dbReference type="NCBI Taxonomy" id="1238"/>
    <lineage>
        <taxon>Bacteria</taxon>
        <taxon>Pseudomonadati</taxon>
        <taxon>Pseudomonadota</taxon>
        <taxon>Gammaproteobacteria</taxon>
        <taxon>Thiotrichales</taxon>
        <taxon>Piscirickettsiaceae</taxon>
        <taxon>Piscirickettsia</taxon>
    </lineage>
</organism>
<dbReference type="AlphaFoldDB" id="A0A9Q5VCR9"/>
<gene>
    <name evidence="1" type="ORF">Psal009_02258</name>
</gene>
<accession>A0A9Q5VCR9</accession>
<reference evidence="1 2" key="1">
    <citation type="submission" date="2019-04" db="EMBL/GenBank/DDBJ databases">
        <title>Complete genome sequencing of Piscirickettsia salmonis strain Psal-009.</title>
        <authorList>
            <person name="Schober I."/>
            <person name="Bunk B."/>
            <person name="Sproer C."/>
            <person name="Carril G.P."/>
            <person name="Riedel T."/>
            <person name="Flores-Herrera P.A."/>
            <person name="Nourdin-Galindo G."/>
            <person name="Marshall S.H."/>
            <person name="Overmann J."/>
        </authorList>
    </citation>
    <scope>NUCLEOTIDE SEQUENCE [LARGE SCALE GENOMIC DNA]</scope>
    <source>
        <strain evidence="1 2">Psal-009</strain>
    </source>
</reference>